<dbReference type="SUPFAM" id="SSF52141">
    <property type="entry name" value="Uracil-DNA glycosylase-like"/>
    <property type="match status" value="1"/>
</dbReference>
<accession>A0ABW2D8J3</accession>
<evidence type="ECO:0000256" key="3">
    <source>
        <dbReference type="ARBA" id="ARBA00022763"/>
    </source>
</evidence>
<evidence type="ECO:0000256" key="1">
    <source>
        <dbReference type="ARBA" id="ARBA00022485"/>
    </source>
</evidence>
<keyword evidence="4" id="KW-0378">Hydrolase</keyword>
<dbReference type="SMART" id="SM00986">
    <property type="entry name" value="UDG"/>
    <property type="match status" value="1"/>
</dbReference>
<evidence type="ECO:0000256" key="2">
    <source>
        <dbReference type="ARBA" id="ARBA00022723"/>
    </source>
</evidence>
<dbReference type="EMBL" id="JBHSYS010000002">
    <property type="protein sequence ID" value="MFC6957559.1"/>
    <property type="molecule type" value="Genomic_DNA"/>
</dbReference>
<name>A0ABW2D8J3_9ACTN</name>
<dbReference type="PANTHER" id="PTHR33693">
    <property type="entry name" value="TYPE-5 URACIL-DNA GLYCOSYLASE"/>
    <property type="match status" value="1"/>
</dbReference>
<evidence type="ECO:0000256" key="5">
    <source>
        <dbReference type="ARBA" id="ARBA00023004"/>
    </source>
</evidence>
<evidence type="ECO:0000313" key="10">
    <source>
        <dbReference type="EMBL" id="MFC6957559.1"/>
    </source>
</evidence>
<dbReference type="InterPro" id="IPR036895">
    <property type="entry name" value="Uracil-DNA_glycosylase-like_sf"/>
</dbReference>
<keyword evidence="1" id="KW-0004">4Fe-4S</keyword>
<proteinExistence type="predicted"/>
<dbReference type="RefSeq" id="WP_382349349.1">
    <property type="nucleotide sequence ID" value="NZ_JBHMBP010000002.1"/>
</dbReference>
<feature type="compositionally biased region" description="Basic and acidic residues" evidence="8">
    <location>
        <begin position="200"/>
        <end position="212"/>
    </location>
</feature>
<keyword evidence="7" id="KW-0234">DNA repair</keyword>
<keyword evidence="2" id="KW-0479">Metal-binding</keyword>
<organism evidence="10 11">
    <name type="scientific">Glycomyces mayteni</name>
    <dbReference type="NCBI Taxonomy" id="543887"/>
    <lineage>
        <taxon>Bacteria</taxon>
        <taxon>Bacillati</taxon>
        <taxon>Actinomycetota</taxon>
        <taxon>Actinomycetes</taxon>
        <taxon>Glycomycetales</taxon>
        <taxon>Glycomycetaceae</taxon>
        <taxon>Glycomyces</taxon>
    </lineage>
</organism>
<evidence type="ECO:0000256" key="4">
    <source>
        <dbReference type="ARBA" id="ARBA00022801"/>
    </source>
</evidence>
<keyword evidence="3" id="KW-0227">DNA damage</keyword>
<feature type="region of interest" description="Disordered" evidence="8">
    <location>
        <begin position="169"/>
        <end position="212"/>
    </location>
</feature>
<dbReference type="CDD" id="cd10030">
    <property type="entry name" value="UDG-F4_TTUDGA_SPO1dp_like"/>
    <property type="match status" value="1"/>
</dbReference>
<gene>
    <name evidence="10" type="ORF">ACFQS3_10180</name>
</gene>
<evidence type="ECO:0000256" key="7">
    <source>
        <dbReference type="ARBA" id="ARBA00023204"/>
    </source>
</evidence>
<comment type="caution">
    <text evidence="10">The sequence shown here is derived from an EMBL/GenBank/DDBJ whole genome shotgun (WGS) entry which is preliminary data.</text>
</comment>
<evidence type="ECO:0000256" key="8">
    <source>
        <dbReference type="SAM" id="MobiDB-lite"/>
    </source>
</evidence>
<dbReference type="SMART" id="SM00987">
    <property type="entry name" value="UreE_C"/>
    <property type="match status" value="1"/>
</dbReference>
<sequence>MVAHLVGDRLGPAPAHSPDQLAPGQGAVIRIDGHLRAVYRDATQTVFGERPADTRLFMVGEQPGDAEDREGEPFVGPAGRFLNRALETAGIDRDRVYVTNAVKHFKFTPTDRGNRRLHKKPTRGEALACRPWLLAELRAVRPALVVALGATAAQALKAPARPQGCCAERLPAPASGSPECERQPRPRNAGTTASPGWSERCCHGREAREPHG</sequence>
<dbReference type="Proteomes" id="UP001596470">
    <property type="component" value="Unassembled WGS sequence"/>
</dbReference>
<dbReference type="InterPro" id="IPR005122">
    <property type="entry name" value="Uracil-DNA_glycosylase-like"/>
</dbReference>
<feature type="domain" description="Uracil-DNA glycosylase-like" evidence="9">
    <location>
        <begin position="47"/>
        <end position="187"/>
    </location>
</feature>
<dbReference type="InterPro" id="IPR051536">
    <property type="entry name" value="UDG_Type-4/5"/>
</dbReference>
<dbReference type="PANTHER" id="PTHR33693:SF9">
    <property type="entry name" value="TYPE-4 URACIL-DNA GLYCOSYLASE"/>
    <property type="match status" value="1"/>
</dbReference>
<dbReference type="Pfam" id="PF03167">
    <property type="entry name" value="UDG"/>
    <property type="match status" value="1"/>
</dbReference>
<evidence type="ECO:0000259" key="9">
    <source>
        <dbReference type="SMART" id="SM00986"/>
    </source>
</evidence>
<keyword evidence="11" id="KW-1185">Reference proteome</keyword>
<dbReference type="Gene3D" id="3.40.470.10">
    <property type="entry name" value="Uracil-DNA glycosylase-like domain"/>
    <property type="match status" value="1"/>
</dbReference>
<protein>
    <submittedName>
        <fullName evidence="10">Uracil-DNA glycosylase family protein</fullName>
    </submittedName>
</protein>
<reference evidence="11" key="1">
    <citation type="journal article" date="2019" name="Int. J. Syst. Evol. Microbiol.">
        <title>The Global Catalogue of Microorganisms (GCM) 10K type strain sequencing project: providing services to taxonomists for standard genome sequencing and annotation.</title>
        <authorList>
            <consortium name="The Broad Institute Genomics Platform"/>
            <consortium name="The Broad Institute Genome Sequencing Center for Infectious Disease"/>
            <person name="Wu L."/>
            <person name="Ma J."/>
        </authorList>
    </citation>
    <scope>NUCLEOTIDE SEQUENCE [LARGE SCALE GENOMIC DNA]</scope>
    <source>
        <strain evidence="11">KACC 12634</strain>
    </source>
</reference>
<keyword evidence="6" id="KW-0411">Iron-sulfur</keyword>
<evidence type="ECO:0000313" key="11">
    <source>
        <dbReference type="Proteomes" id="UP001596470"/>
    </source>
</evidence>
<evidence type="ECO:0000256" key="6">
    <source>
        <dbReference type="ARBA" id="ARBA00023014"/>
    </source>
</evidence>
<keyword evidence="5" id="KW-0408">Iron</keyword>